<sequence>MTNCEDLSTQWTEVLVKRLDMYRTLRDTTVAKFGEAHFERWDRTYDFYVSLFVAGKLGGVRIVAQRSR</sequence>
<protein>
    <recommendedName>
        <fullName evidence="3">Cyclopropane-fatty-acyl-phospholipid synthase</fullName>
    </recommendedName>
</protein>
<proteinExistence type="predicted"/>
<evidence type="ECO:0000313" key="1">
    <source>
        <dbReference type="EMBL" id="ETX03809.1"/>
    </source>
</evidence>
<dbReference type="EMBL" id="AZHX01001383">
    <property type="protein sequence ID" value="ETX03809.1"/>
    <property type="molecule type" value="Genomic_DNA"/>
</dbReference>
<evidence type="ECO:0000313" key="2">
    <source>
        <dbReference type="Proteomes" id="UP000019140"/>
    </source>
</evidence>
<reference evidence="1 2" key="1">
    <citation type="journal article" date="2014" name="Nature">
        <title>An environmental bacterial taxon with a large and distinct metabolic repertoire.</title>
        <authorList>
            <person name="Wilson M.C."/>
            <person name="Mori T."/>
            <person name="Ruckert C."/>
            <person name="Uria A.R."/>
            <person name="Helf M.J."/>
            <person name="Takada K."/>
            <person name="Gernert C."/>
            <person name="Steffens U.A."/>
            <person name="Heycke N."/>
            <person name="Schmitt S."/>
            <person name="Rinke C."/>
            <person name="Helfrich E.J."/>
            <person name="Brachmann A.O."/>
            <person name="Gurgui C."/>
            <person name="Wakimoto T."/>
            <person name="Kracht M."/>
            <person name="Crusemann M."/>
            <person name="Hentschel U."/>
            <person name="Abe I."/>
            <person name="Matsunaga S."/>
            <person name="Kalinowski J."/>
            <person name="Takeyama H."/>
            <person name="Piel J."/>
        </authorList>
    </citation>
    <scope>NUCLEOTIDE SEQUENCE [LARGE SCALE GENOMIC DNA]</scope>
    <source>
        <strain evidence="2">TSY2</strain>
    </source>
</reference>
<gene>
    <name evidence="1" type="ORF">ETSY2_32480</name>
</gene>
<dbReference type="Proteomes" id="UP000019140">
    <property type="component" value="Unassembled WGS sequence"/>
</dbReference>
<name>W4M0H4_9BACT</name>
<comment type="caution">
    <text evidence="1">The sequence shown here is derived from an EMBL/GenBank/DDBJ whole genome shotgun (WGS) entry which is preliminary data.</text>
</comment>
<dbReference type="HOGENOM" id="CLU_2786131_0_0_7"/>
<keyword evidence="2" id="KW-1185">Reference proteome</keyword>
<evidence type="ECO:0008006" key="3">
    <source>
        <dbReference type="Google" id="ProtNLM"/>
    </source>
</evidence>
<dbReference type="AlphaFoldDB" id="W4M0H4"/>
<accession>W4M0H4</accession>
<organism evidence="1 2">
    <name type="scientific">Candidatus Entotheonella gemina</name>
    <dbReference type="NCBI Taxonomy" id="1429439"/>
    <lineage>
        <taxon>Bacteria</taxon>
        <taxon>Pseudomonadati</taxon>
        <taxon>Nitrospinota/Tectimicrobiota group</taxon>
        <taxon>Candidatus Tectimicrobiota</taxon>
        <taxon>Candidatus Entotheonellia</taxon>
        <taxon>Candidatus Entotheonellales</taxon>
        <taxon>Candidatus Entotheonellaceae</taxon>
        <taxon>Candidatus Entotheonella</taxon>
    </lineage>
</organism>